<comment type="caution">
    <text evidence="2">The sequence shown here is derived from an EMBL/GenBank/DDBJ whole genome shotgun (WGS) entry which is preliminary data.</text>
</comment>
<proteinExistence type="predicted"/>
<organism evidence="2 3">
    <name type="scientific">Meloidogyne graminicola</name>
    <dbReference type="NCBI Taxonomy" id="189291"/>
    <lineage>
        <taxon>Eukaryota</taxon>
        <taxon>Metazoa</taxon>
        <taxon>Ecdysozoa</taxon>
        <taxon>Nematoda</taxon>
        <taxon>Chromadorea</taxon>
        <taxon>Rhabditida</taxon>
        <taxon>Tylenchina</taxon>
        <taxon>Tylenchomorpha</taxon>
        <taxon>Tylenchoidea</taxon>
        <taxon>Meloidogynidae</taxon>
        <taxon>Meloidogyninae</taxon>
        <taxon>Meloidogyne</taxon>
    </lineage>
</organism>
<evidence type="ECO:0000256" key="1">
    <source>
        <dbReference type="SAM" id="MobiDB-lite"/>
    </source>
</evidence>
<keyword evidence="3" id="KW-1185">Reference proteome</keyword>
<gene>
    <name evidence="2" type="ORF">Mgra_00002380</name>
</gene>
<accession>A0A8S9ZWN5</accession>
<sequence>MPCHLPLEGIDDISDDVFSYMCNLAMEKCSEKGEKKKASCGGAAMRKRLLIKNFVAQMLTQEKQTRSLQQQQSSDGIGIHQNSPNESSSHFLYDSHLEREGEDEDEEVEIITNIEYKRVEVENEEDSDEIEEEEDEEEEETAVAALLASKIDKTNENSFRPRFRDNSDEENNFLLIDEEPNKKEAIINHSPLQTFSSLSQFSASNNYENWQNQADQNEREDDEFQKVPLHQNNFYSVDSGNRDIYNGSWHFYGGIDTSFDHLNGGLLTENLMINDQQNDKLIEEEGNTKLFLMERASDSSTHLIDEIEHSQQQHLVGVTSMVPYLMKFTTNEDHLLYPQQEEEMDNNKFGRREQNNCLTNLDNARKRPWLSQSEWSNFEENNNGEFDNNHFEQHQQFSPLCCGFLQLQPFGNSTITTQFGCDSATTAEPLMKRVKL</sequence>
<evidence type="ECO:0000313" key="3">
    <source>
        <dbReference type="Proteomes" id="UP000605970"/>
    </source>
</evidence>
<feature type="region of interest" description="Disordered" evidence="1">
    <location>
        <begin position="63"/>
        <end position="90"/>
    </location>
</feature>
<dbReference type="OrthoDB" id="5831414at2759"/>
<feature type="region of interest" description="Disordered" evidence="1">
    <location>
        <begin position="116"/>
        <end position="139"/>
    </location>
</feature>
<dbReference type="EMBL" id="JABEBT010000014">
    <property type="protein sequence ID" value="KAF7638154.1"/>
    <property type="molecule type" value="Genomic_DNA"/>
</dbReference>
<feature type="compositionally biased region" description="Acidic residues" evidence="1">
    <location>
        <begin position="122"/>
        <end position="139"/>
    </location>
</feature>
<dbReference type="Proteomes" id="UP000605970">
    <property type="component" value="Unassembled WGS sequence"/>
</dbReference>
<name>A0A8S9ZWN5_9BILA</name>
<dbReference type="AlphaFoldDB" id="A0A8S9ZWN5"/>
<reference evidence="2" key="1">
    <citation type="journal article" date="2020" name="Ecol. Evol.">
        <title>Genome structure and content of the rice root-knot nematode (Meloidogyne graminicola).</title>
        <authorList>
            <person name="Phan N.T."/>
            <person name="Danchin E.G.J."/>
            <person name="Klopp C."/>
            <person name="Perfus-Barbeoch L."/>
            <person name="Kozlowski D.K."/>
            <person name="Koutsovoulos G.D."/>
            <person name="Lopez-Roques C."/>
            <person name="Bouchez O."/>
            <person name="Zahm M."/>
            <person name="Besnard G."/>
            <person name="Bellafiore S."/>
        </authorList>
    </citation>
    <scope>NUCLEOTIDE SEQUENCE</scope>
    <source>
        <strain evidence="2">VN-18</strain>
    </source>
</reference>
<evidence type="ECO:0000313" key="2">
    <source>
        <dbReference type="EMBL" id="KAF7638154.1"/>
    </source>
</evidence>
<protein>
    <submittedName>
        <fullName evidence="2">Uncharacterized protein</fullName>
    </submittedName>
</protein>